<evidence type="ECO:0000256" key="7">
    <source>
        <dbReference type="RuleBase" id="RU004466"/>
    </source>
</evidence>
<keyword evidence="3 7" id="KW-0808">Transferase</keyword>
<name>A0A1F6F3R5_9BACT</name>
<sequence>MHDSATPFAAFKSRWQPAIEHALADLAAPSGAQERLAEAMRYSLLSQGKRIRPLLVLAAADTCGGNVERAIHAACALEMAHVSSLILDDLPAMDDDDTRRGKLANHKVYGEATAILASNALLARAFELLAEYSVGAVLCKELAAALGAAGMCGGQSDDIQGGVATFDDLMKMHAGKTGALIRASVRIGAILSDAEAQKIESLSQYGDAIGLAFQITDDLLDREVEKEKVTFPSLLGVEKSKEIAGQKTDEALRSLESFGPKAEVLRDLTHAILARHS</sequence>
<evidence type="ECO:0000256" key="6">
    <source>
        <dbReference type="ARBA" id="ARBA00023229"/>
    </source>
</evidence>
<dbReference type="InterPro" id="IPR008949">
    <property type="entry name" value="Isoprenoid_synthase_dom_sf"/>
</dbReference>
<dbReference type="SFLD" id="SFLDG01017">
    <property type="entry name" value="Polyprenyl_Transferase_Like"/>
    <property type="match status" value="1"/>
</dbReference>
<dbReference type="EMBL" id="MFLZ01000006">
    <property type="protein sequence ID" value="OGG80496.1"/>
    <property type="molecule type" value="Genomic_DNA"/>
</dbReference>
<dbReference type="Pfam" id="PF00348">
    <property type="entry name" value="polyprenyl_synt"/>
    <property type="match status" value="1"/>
</dbReference>
<dbReference type="GO" id="GO:0004659">
    <property type="term" value="F:prenyltransferase activity"/>
    <property type="evidence" value="ECO:0007669"/>
    <property type="project" value="InterPro"/>
</dbReference>
<gene>
    <name evidence="8" type="ORF">A3A39_00240</name>
</gene>
<evidence type="ECO:0008006" key="10">
    <source>
        <dbReference type="Google" id="ProtNLM"/>
    </source>
</evidence>
<evidence type="ECO:0000256" key="5">
    <source>
        <dbReference type="ARBA" id="ARBA00022842"/>
    </source>
</evidence>
<comment type="cofactor">
    <cofactor evidence="1">
        <name>Mg(2+)</name>
        <dbReference type="ChEBI" id="CHEBI:18420"/>
    </cofactor>
</comment>
<organism evidence="8 9">
    <name type="scientific">Candidatus Kaiserbacteria bacterium RIFCSPLOWO2_01_FULL_54_13</name>
    <dbReference type="NCBI Taxonomy" id="1798512"/>
    <lineage>
        <taxon>Bacteria</taxon>
        <taxon>Candidatus Kaiseribacteriota</taxon>
    </lineage>
</organism>
<keyword evidence="6" id="KW-0414">Isoprene biosynthesis</keyword>
<evidence type="ECO:0000256" key="3">
    <source>
        <dbReference type="ARBA" id="ARBA00022679"/>
    </source>
</evidence>
<dbReference type="GO" id="GO:0016114">
    <property type="term" value="P:terpenoid biosynthetic process"/>
    <property type="evidence" value="ECO:0007669"/>
    <property type="project" value="UniProtKB-ARBA"/>
</dbReference>
<reference evidence="8 9" key="1">
    <citation type="journal article" date="2016" name="Nat. Commun.">
        <title>Thousands of microbial genomes shed light on interconnected biogeochemical processes in an aquifer system.</title>
        <authorList>
            <person name="Anantharaman K."/>
            <person name="Brown C.T."/>
            <person name="Hug L.A."/>
            <person name="Sharon I."/>
            <person name="Castelle C.J."/>
            <person name="Probst A.J."/>
            <person name="Thomas B.C."/>
            <person name="Singh A."/>
            <person name="Wilkins M.J."/>
            <person name="Karaoz U."/>
            <person name="Brodie E.L."/>
            <person name="Williams K.H."/>
            <person name="Hubbard S.S."/>
            <person name="Banfield J.F."/>
        </authorList>
    </citation>
    <scope>NUCLEOTIDE SEQUENCE [LARGE SCALE GENOMIC DNA]</scope>
</reference>
<dbReference type="Gene3D" id="1.10.600.10">
    <property type="entry name" value="Farnesyl Diphosphate Synthase"/>
    <property type="match status" value="1"/>
</dbReference>
<keyword evidence="4" id="KW-0479">Metal-binding</keyword>
<dbReference type="AlphaFoldDB" id="A0A1F6F3R5"/>
<dbReference type="PROSITE" id="PS00444">
    <property type="entry name" value="POLYPRENYL_SYNTHASE_2"/>
    <property type="match status" value="1"/>
</dbReference>
<keyword evidence="5" id="KW-0460">Magnesium</keyword>
<protein>
    <recommendedName>
        <fullName evidence="10">Polyprenyl synthetase</fullName>
    </recommendedName>
</protein>
<dbReference type="SUPFAM" id="SSF48576">
    <property type="entry name" value="Terpenoid synthases"/>
    <property type="match status" value="1"/>
</dbReference>
<comment type="caution">
    <text evidence="8">The sequence shown here is derived from an EMBL/GenBank/DDBJ whole genome shotgun (WGS) entry which is preliminary data.</text>
</comment>
<dbReference type="PANTHER" id="PTHR43281:SF1">
    <property type="entry name" value="FARNESYL DIPHOSPHATE SYNTHASE"/>
    <property type="match status" value="1"/>
</dbReference>
<dbReference type="GO" id="GO:0046872">
    <property type="term" value="F:metal ion binding"/>
    <property type="evidence" value="ECO:0007669"/>
    <property type="project" value="UniProtKB-KW"/>
</dbReference>
<evidence type="ECO:0000256" key="1">
    <source>
        <dbReference type="ARBA" id="ARBA00001946"/>
    </source>
</evidence>
<dbReference type="PROSITE" id="PS00723">
    <property type="entry name" value="POLYPRENYL_SYNTHASE_1"/>
    <property type="match status" value="1"/>
</dbReference>
<evidence type="ECO:0000313" key="8">
    <source>
        <dbReference type="EMBL" id="OGG80496.1"/>
    </source>
</evidence>
<dbReference type="FunFam" id="1.10.600.10:FF:000001">
    <property type="entry name" value="Geranylgeranyl diphosphate synthase"/>
    <property type="match status" value="1"/>
</dbReference>
<dbReference type="STRING" id="1798512.A3A39_00240"/>
<dbReference type="PANTHER" id="PTHR43281">
    <property type="entry name" value="FARNESYL DIPHOSPHATE SYNTHASE"/>
    <property type="match status" value="1"/>
</dbReference>
<proteinExistence type="inferred from homology"/>
<dbReference type="SFLD" id="SFLDS00005">
    <property type="entry name" value="Isoprenoid_Synthase_Type_I"/>
    <property type="match status" value="1"/>
</dbReference>
<dbReference type="CDD" id="cd00685">
    <property type="entry name" value="Trans_IPPS_HT"/>
    <property type="match status" value="1"/>
</dbReference>
<accession>A0A1F6F3R5</accession>
<comment type="similarity">
    <text evidence="2 7">Belongs to the FPP/GGPP synthase family.</text>
</comment>
<evidence type="ECO:0000313" key="9">
    <source>
        <dbReference type="Proteomes" id="UP000177372"/>
    </source>
</evidence>
<dbReference type="InterPro" id="IPR033749">
    <property type="entry name" value="Polyprenyl_synt_CS"/>
</dbReference>
<dbReference type="Proteomes" id="UP000177372">
    <property type="component" value="Unassembled WGS sequence"/>
</dbReference>
<evidence type="ECO:0000256" key="4">
    <source>
        <dbReference type="ARBA" id="ARBA00022723"/>
    </source>
</evidence>
<evidence type="ECO:0000256" key="2">
    <source>
        <dbReference type="ARBA" id="ARBA00006706"/>
    </source>
</evidence>
<dbReference type="InterPro" id="IPR000092">
    <property type="entry name" value="Polyprenyl_synt"/>
</dbReference>